<dbReference type="GO" id="GO:0002119">
    <property type="term" value="P:nematode larval development"/>
    <property type="evidence" value="ECO:0007669"/>
    <property type="project" value="EnsemblMetazoa"/>
</dbReference>
<evidence type="ECO:0000256" key="4">
    <source>
        <dbReference type="ARBA" id="ARBA00022771"/>
    </source>
</evidence>
<dbReference type="GO" id="GO:0005634">
    <property type="term" value="C:nucleus"/>
    <property type="evidence" value="ECO:0007669"/>
    <property type="project" value="UniProtKB-SubCell"/>
</dbReference>
<dbReference type="RefSeq" id="XP_003118468.2">
    <property type="nucleotide sequence ID" value="XM_003118420.2"/>
</dbReference>
<dbReference type="KEGG" id="crq:GCK72_024840"/>
<feature type="compositionally biased region" description="Basic and acidic residues" evidence="7">
    <location>
        <begin position="223"/>
        <end position="236"/>
    </location>
</feature>
<sequence length="301" mass="34889">MHSEYYTTTQSSTTEAQPEWQASAPIYSDPHAYSPSYFMNIPQVQHFIPAPVDPFMYPTNLGTYVGDKQVQCLWETNGQCCMQLFQDSGELSAHISSTHITHDSKFVCLWKGCDREFKLFKAKYKLVNHMRVHTGERPFLCETCNKVFARSENLKIHKRIHSGEKPFQCTHHGCTKLFANSSDRKKHMHVHSSHKPYCCLHHDCGKQYTHPSSLRKHMKVHENEKKGQMTPEHDESSDSGNASIGTPTTDESSTFSPENLKRDQQHTMHAFMDRPNPFMQMYQNQFVNPHYPMFVPKVLEY</sequence>
<evidence type="ECO:0000256" key="1">
    <source>
        <dbReference type="ARBA" id="ARBA00004123"/>
    </source>
</evidence>
<protein>
    <submittedName>
        <fullName evidence="8">Uncharacterized protein</fullName>
    </submittedName>
</protein>
<feature type="compositionally biased region" description="Polar residues" evidence="7">
    <location>
        <begin position="238"/>
        <end position="257"/>
    </location>
</feature>
<dbReference type="CTD" id="9825362"/>
<keyword evidence="3" id="KW-0677">Repeat</keyword>
<dbReference type="InterPro" id="IPR056436">
    <property type="entry name" value="Znf-C2H2_ZIC1-5/GLI1-3-like"/>
</dbReference>
<comment type="subcellular location">
    <subcellularLocation>
        <location evidence="1">Nucleus</location>
    </subcellularLocation>
</comment>
<dbReference type="GO" id="GO:0061629">
    <property type="term" value="F:RNA polymerase II-specific DNA-binding transcription factor binding"/>
    <property type="evidence" value="ECO:0007669"/>
    <property type="project" value="EnsemblMetazoa"/>
</dbReference>
<name>A0A2P4WRN7_CAERE</name>
<reference evidence="8 9" key="1">
    <citation type="submission" date="2019-12" db="EMBL/GenBank/DDBJ databases">
        <title>Chromosome-level assembly of the Caenorhabditis remanei genome.</title>
        <authorList>
            <person name="Teterina A.A."/>
            <person name="Willis J.H."/>
            <person name="Phillips P.C."/>
        </authorList>
    </citation>
    <scope>NUCLEOTIDE SEQUENCE [LARGE SCALE GENOMIC DNA]</scope>
    <source>
        <strain evidence="8 9">PX506</strain>
        <tissue evidence="8">Whole organism</tissue>
    </source>
</reference>
<dbReference type="SMART" id="SM00355">
    <property type="entry name" value="ZnF_C2H2"/>
    <property type="match status" value="4"/>
</dbReference>
<organism evidence="8 9">
    <name type="scientific">Caenorhabditis remanei</name>
    <name type="common">Caenorhabditis vulgaris</name>
    <dbReference type="NCBI Taxonomy" id="31234"/>
    <lineage>
        <taxon>Eukaryota</taxon>
        <taxon>Metazoa</taxon>
        <taxon>Ecdysozoa</taxon>
        <taxon>Nematoda</taxon>
        <taxon>Chromadorea</taxon>
        <taxon>Rhabditida</taxon>
        <taxon>Rhabditina</taxon>
        <taxon>Rhabditomorpha</taxon>
        <taxon>Rhabditoidea</taxon>
        <taxon>Rhabditidae</taxon>
        <taxon>Peloderinae</taxon>
        <taxon>Caenorhabditis</taxon>
    </lineage>
</organism>
<dbReference type="Gene3D" id="3.30.160.60">
    <property type="entry name" value="Classic Zinc Finger"/>
    <property type="match status" value="4"/>
</dbReference>
<comment type="caution">
    <text evidence="8">The sequence shown here is derived from an EMBL/GenBank/DDBJ whole genome shotgun (WGS) entry which is preliminary data.</text>
</comment>
<dbReference type="GO" id="GO:0008270">
    <property type="term" value="F:zinc ion binding"/>
    <property type="evidence" value="ECO:0007669"/>
    <property type="project" value="UniProtKB-KW"/>
</dbReference>
<gene>
    <name evidence="8" type="ORF">GCK72_024840</name>
</gene>
<dbReference type="EMBL" id="WUAV01000006">
    <property type="protein sequence ID" value="KAF1748373.1"/>
    <property type="molecule type" value="Genomic_DNA"/>
</dbReference>
<dbReference type="Pfam" id="PF23561">
    <property type="entry name" value="zf-C2H2_15"/>
    <property type="match status" value="1"/>
</dbReference>
<keyword evidence="6" id="KW-0539">Nucleus</keyword>
<dbReference type="GO" id="GO:0051302">
    <property type="term" value="P:regulation of cell division"/>
    <property type="evidence" value="ECO:0007669"/>
    <property type="project" value="EnsemblMetazoa"/>
</dbReference>
<evidence type="ECO:0000256" key="6">
    <source>
        <dbReference type="ARBA" id="ARBA00023242"/>
    </source>
</evidence>
<dbReference type="PANTHER" id="PTHR45718">
    <property type="entry name" value="TRANSCRIPTIONAL ACTIVATOR CUBITUS INTERRUPTUS"/>
    <property type="match status" value="1"/>
</dbReference>
<dbReference type="InterPro" id="IPR036236">
    <property type="entry name" value="Znf_C2H2_sf"/>
</dbReference>
<dbReference type="GO" id="GO:0007224">
    <property type="term" value="P:smoothened signaling pathway"/>
    <property type="evidence" value="ECO:0007669"/>
    <property type="project" value="TreeGrafter"/>
</dbReference>
<dbReference type="GO" id="GO:0000978">
    <property type="term" value="F:RNA polymerase II cis-regulatory region sequence-specific DNA binding"/>
    <property type="evidence" value="ECO:0007669"/>
    <property type="project" value="TreeGrafter"/>
</dbReference>
<keyword evidence="4" id="KW-0863">Zinc-finger</keyword>
<feature type="region of interest" description="Disordered" evidence="7">
    <location>
        <begin position="223"/>
        <end position="260"/>
    </location>
</feature>
<keyword evidence="5" id="KW-0862">Zinc</keyword>
<proteinExistence type="predicted"/>
<dbReference type="Pfam" id="PF00096">
    <property type="entry name" value="zf-C2H2"/>
    <property type="match status" value="2"/>
</dbReference>
<dbReference type="GO" id="GO:0045944">
    <property type="term" value="P:positive regulation of transcription by RNA polymerase II"/>
    <property type="evidence" value="ECO:0007669"/>
    <property type="project" value="EnsemblMetazoa"/>
</dbReference>
<evidence type="ECO:0000313" key="9">
    <source>
        <dbReference type="Proteomes" id="UP000483820"/>
    </source>
</evidence>
<dbReference type="InterPro" id="IPR013087">
    <property type="entry name" value="Znf_C2H2_type"/>
</dbReference>
<evidence type="ECO:0000256" key="7">
    <source>
        <dbReference type="SAM" id="MobiDB-lite"/>
    </source>
</evidence>
<evidence type="ECO:0000256" key="5">
    <source>
        <dbReference type="ARBA" id="ARBA00022833"/>
    </source>
</evidence>
<dbReference type="FunFam" id="3.30.160.60:FF:000031">
    <property type="entry name" value="GLI family zinc finger 3"/>
    <property type="match status" value="1"/>
</dbReference>
<dbReference type="PROSITE" id="PS50157">
    <property type="entry name" value="ZINC_FINGER_C2H2_2"/>
    <property type="match status" value="4"/>
</dbReference>
<evidence type="ECO:0000256" key="3">
    <source>
        <dbReference type="ARBA" id="ARBA00022737"/>
    </source>
</evidence>
<dbReference type="GO" id="GO:0000981">
    <property type="term" value="F:DNA-binding transcription factor activity, RNA polymerase II-specific"/>
    <property type="evidence" value="ECO:0007669"/>
    <property type="project" value="TreeGrafter"/>
</dbReference>
<evidence type="ECO:0000256" key="2">
    <source>
        <dbReference type="ARBA" id="ARBA00022723"/>
    </source>
</evidence>
<keyword evidence="2" id="KW-0479">Metal-binding</keyword>
<dbReference type="Proteomes" id="UP000483820">
    <property type="component" value="Chromosome X"/>
</dbReference>
<dbReference type="PROSITE" id="PS00028">
    <property type="entry name" value="ZINC_FINGER_C2H2_1"/>
    <property type="match status" value="3"/>
</dbReference>
<dbReference type="AlphaFoldDB" id="A0A2P4WRN7"/>
<dbReference type="GeneID" id="9825362"/>
<evidence type="ECO:0000313" key="8">
    <source>
        <dbReference type="EMBL" id="KAF1748373.1"/>
    </source>
</evidence>
<dbReference type="FunFam" id="3.30.160.60:FF:000624">
    <property type="entry name" value="zinc finger protein 697"/>
    <property type="match status" value="1"/>
</dbReference>
<dbReference type="PANTHER" id="PTHR45718:SF6">
    <property type="entry name" value="ZINC FINGER PROTEIN GLI2"/>
    <property type="match status" value="1"/>
</dbReference>
<dbReference type="InterPro" id="IPR043359">
    <property type="entry name" value="GLI-like"/>
</dbReference>
<dbReference type="GO" id="GO:0048665">
    <property type="term" value="P:neuron fate specification"/>
    <property type="evidence" value="ECO:0007669"/>
    <property type="project" value="EnsemblMetazoa"/>
</dbReference>
<accession>A0A2P4WRN7</accession>
<dbReference type="GO" id="GO:0009952">
    <property type="term" value="P:anterior/posterior pattern specification"/>
    <property type="evidence" value="ECO:0007669"/>
    <property type="project" value="EnsemblMetazoa"/>
</dbReference>
<dbReference type="SUPFAM" id="SSF57667">
    <property type="entry name" value="beta-beta-alpha zinc fingers"/>
    <property type="match status" value="2"/>
</dbReference>